<dbReference type="InterPro" id="IPR036736">
    <property type="entry name" value="ACP-like_sf"/>
</dbReference>
<dbReference type="SUPFAM" id="SSF47336">
    <property type="entry name" value="ACP-like"/>
    <property type="match status" value="1"/>
</dbReference>
<keyword evidence="3" id="KW-1185">Reference proteome</keyword>
<organism evidence="2 3">
    <name type="scientific">Methylocucumis oryzae</name>
    <dbReference type="NCBI Taxonomy" id="1632867"/>
    <lineage>
        <taxon>Bacteria</taxon>
        <taxon>Pseudomonadati</taxon>
        <taxon>Pseudomonadota</taxon>
        <taxon>Gammaproteobacteria</taxon>
        <taxon>Methylococcales</taxon>
        <taxon>Methylococcaceae</taxon>
        <taxon>Methylocucumis</taxon>
    </lineage>
</organism>
<dbReference type="InterPro" id="IPR029058">
    <property type="entry name" value="AB_hydrolase_fold"/>
</dbReference>
<accession>A0A0F3IFA5</accession>
<dbReference type="Pfam" id="PF00501">
    <property type="entry name" value="AMP-binding"/>
    <property type="match status" value="1"/>
</dbReference>
<dbReference type="OrthoDB" id="9803968at2"/>
<dbReference type="InterPro" id="IPR000873">
    <property type="entry name" value="AMP-dep_synth/lig_dom"/>
</dbReference>
<sequence length="876" mass="98789">MHDNKRHSGQLRFRLEAKLKTDLLVLAEQEHSSMQQIWMAAICLYFCRIHTINHLVLGLSLANRANSTERMLGGMLATTIPVAIKVESADSVQNLLQKIAGELRKDYRHRRFPITQLAKLLDKHHTAESSLFQVAFTYLRYDYQELDVSDRLHSVLLQSTEKQLPLSVWVIDSSRANQMEVVIDFNEHYFSYSQAIVFKNVLLHLLATLPEVIRFPISELALVSAAERQYLLKGLHNNTYPRPTDKTIKDLIATQFLTVPENISVIYQQHSLSYRLLSLKVNYLATLLREKGVTKGDVVPVCMEQGLELPITLLAILQCGAAFFNLDPKWPELRIMHLLAGRHYSVMVTNVEVIALKLADKAVICLAYENLGEATHSIDTVNLPDDLIYCFSTSGTTSEPKIAQNIHRGIFNRFLYMNRVFGEGARHRILQTSGFNFDSSLWQILWPLCNGATLVMPEPLQRHNIQQLLHLMSRHAITMTDFVPSFFAVFVEHLQGEPSGIDNLKTLEFLLIGGEAMDIHVTNRFKQLCPWVRVFNTYGPTETSIGVIFQELHGHNNSSAPLGRPIDNVYALILDTYHALCPFGSPGELYLAGECVGVGYLDNHAATQAAFIDNPFTEIPYSKLYKTGDKVCYGEDEAIYFFGRVDEQIKINGIRIEPTEIALTIEQLPSVNKAVVTTHALASGRKILVAYVQSHPKLAIRDHEIMAYVKSHLPSSMIPELIQIVDGFPLSANGKLNIKALPKLALAVQQGQVIPPRFPHEQLLMDIWQTVLEKPIESMASNFFALGGNSLLFVSLISQVEKQFKIQLPYKELSELLTLASMSEKIIQMTESPVMQTPQTTPHKVLGAEPLDPELYRQLLLVTAEWQGVKHHPMPL</sequence>
<name>A0A0F3IFA5_9GAMM</name>
<dbReference type="AlphaFoldDB" id="A0A0F3IFA5"/>
<dbReference type="GO" id="GO:0043041">
    <property type="term" value="P:amino acid activation for nonribosomal peptide biosynthetic process"/>
    <property type="evidence" value="ECO:0007669"/>
    <property type="project" value="TreeGrafter"/>
</dbReference>
<gene>
    <name evidence="2" type="ORF">VZ94_18655</name>
</gene>
<evidence type="ECO:0000313" key="2">
    <source>
        <dbReference type="EMBL" id="KJV05367.1"/>
    </source>
</evidence>
<dbReference type="Proteomes" id="UP000033684">
    <property type="component" value="Unassembled WGS sequence"/>
</dbReference>
<dbReference type="InterPro" id="IPR001242">
    <property type="entry name" value="Condensation_dom"/>
</dbReference>
<reference evidence="2 3" key="2">
    <citation type="journal article" date="2016" name="Microb. Ecol.">
        <title>Genome Characteristics of a Novel Type I Methanotroph (Sn10-6) Isolated from a Flooded Indian Rice Field.</title>
        <authorList>
            <person name="Rahalkar M.C."/>
            <person name="Pandit P.S."/>
            <person name="Dhakephalkar P.K."/>
            <person name="Pore S."/>
            <person name="Arora P."/>
            <person name="Kapse N."/>
        </authorList>
    </citation>
    <scope>NUCLEOTIDE SEQUENCE [LARGE SCALE GENOMIC DNA]</scope>
    <source>
        <strain evidence="2 3">Sn10-6</strain>
    </source>
</reference>
<dbReference type="Gene3D" id="3.30.300.30">
    <property type="match status" value="1"/>
</dbReference>
<proteinExistence type="predicted"/>
<dbReference type="InterPro" id="IPR009081">
    <property type="entry name" value="PP-bd_ACP"/>
</dbReference>
<dbReference type="Gene3D" id="3.40.50.1820">
    <property type="entry name" value="alpha/beta hydrolase"/>
    <property type="match status" value="1"/>
</dbReference>
<dbReference type="GO" id="GO:0044550">
    <property type="term" value="P:secondary metabolite biosynthetic process"/>
    <property type="evidence" value="ECO:0007669"/>
    <property type="project" value="TreeGrafter"/>
</dbReference>
<dbReference type="GO" id="GO:0005737">
    <property type="term" value="C:cytoplasm"/>
    <property type="evidence" value="ECO:0007669"/>
    <property type="project" value="TreeGrafter"/>
</dbReference>
<feature type="domain" description="Carrier" evidence="1">
    <location>
        <begin position="755"/>
        <end position="830"/>
    </location>
</feature>
<dbReference type="GO" id="GO:0031177">
    <property type="term" value="F:phosphopantetheine binding"/>
    <property type="evidence" value="ECO:0007669"/>
    <property type="project" value="TreeGrafter"/>
</dbReference>
<dbReference type="Gene3D" id="3.30.559.30">
    <property type="entry name" value="Nonribosomal peptide synthetase, condensation domain"/>
    <property type="match status" value="1"/>
</dbReference>
<comment type="caution">
    <text evidence="2">The sequence shown here is derived from an EMBL/GenBank/DDBJ whole genome shotgun (WGS) entry which is preliminary data.</text>
</comment>
<dbReference type="PROSITE" id="PS50075">
    <property type="entry name" value="CARRIER"/>
    <property type="match status" value="1"/>
</dbReference>
<evidence type="ECO:0000313" key="3">
    <source>
        <dbReference type="Proteomes" id="UP000033684"/>
    </source>
</evidence>
<evidence type="ECO:0000259" key="1">
    <source>
        <dbReference type="PROSITE" id="PS50075"/>
    </source>
</evidence>
<dbReference type="PANTHER" id="PTHR45527">
    <property type="entry name" value="NONRIBOSOMAL PEPTIDE SYNTHETASE"/>
    <property type="match status" value="1"/>
</dbReference>
<dbReference type="SUPFAM" id="SSF52777">
    <property type="entry name" value="CoA-dependent acyltransferases"/>
    <property type="match status" value="1"/>
</dbReference>
<dbReference type="NCBIfam" id="TIGR01733">
    <property type="entry name" value="AA-adenyl-dom"/>
    <property type="match status" value="1"/>
</dbReference>
<dbReference type="CDD" id="cd05930">
    <property type="entry name" value="A_NRPS"/>
    <property type="match status" value="1"/>
</dbReference>
<dbReference type="InterPro" id="IPR010071">
    <property type="entry name" value="AA_adenyl_dom"/>
</dbReference>
<dbReference type="GO" id="GO:0003824">
    <property type="term" value="F:catalytic activity"/>
    <property type="evidence" value="ECO:0007669"/>
    <property type="project" value="InterPro"/>
</dbReference>
<dbReference type="Pfam" id="PF00668">
    <property type="entry name" value="Condensation"/>
    <property type="match status" value="1"/>
</dbReference>
<dbReference type="InterPro" id="IPR042099">
    <property type="entry name" value="ANL_N_sf"/>
</dbReference>
<dbReference type="InterPro" id="IPR045851">
    <property type="entry name" value="AMP-bd_C_sf"/>
</dbReference>
<reference evidence="3" key="1">
    <citation type="submission" date="2015-03" db="EMBL/GenBank/DDBJ databases">
        <title>Draft genome sequence of a novel methanotroph (Sn10-6) isolated from flooded ricefield rhizosphere in India.</title>
        <authorList>
            <person name="Pandit P.S."/>
            <person name="Pore S.D."/>
            <person name="Arora P."/>
            <person name="Kapse N.G."/>
            <person name="Dhakephalkar P.K."/>
            <person name="Rahalkar M.C."/>
        </authorList>
    </citation>
    <scope>NUCLEOTIDE SEQUENCE [LARGE SCALE GENOMIC DNA]</scope>
    <source>
        <strain evidence="3">Sn10-6</strain>
    </source>
</reference>
<dbReference type="SUPFAM" id="SSF56801">
    <property type="entry name" value="Acetyl-CoA synthetase-like"/>
    <property type="match status" value="1"/>
</dbReference>
<dbReference type="PANTHER" id="PTHR45527:SF1">
    <property type="entry name" value="FATTY ACID SYNTHASE"/>
    <property type="match status" value="1"/>
</dbReference>
<protein>
    <recommendedName>
        <fullName evidence="1">Carrier domain-containing protein</fullName>
    </recommendedName>
</protein>
<dbReference type="EMBL" id="LAJX01000240">
    <property type="protein sequence ID" value="KJV05367.1"/>
    <property type="molecule type" value="Genomic_DNA"/>
</dbReference>
<dbReference type="Gene3D" id="3.40.50.12780">
    <property type="entry name" value="N-terminal domain of ligase-like"/>
    <property type="match status" value="1"/>
</dbReference>
<dbReference type="Pfam" id="PF00550">
    <property type="entry name" value="PP-binding"/>
    <property type="match status" value="1"/>
</dbReference>